<dbReference type="Proteomes" id="UP001165678">
    <property type="component" value="Unassembled WGS sequence"/>
</dbReference>
<dbReference type="NCBIfam" id="NF003814">
    <property type="entry name" value="PRK05406.1-3"/>
    <property type="match status" value="1"/>
</dbReference>
<dbReference type="InterPro" id="IPR011330">
    <property type="entry name" value="Glyco_hydro/deAcase_b/a-brl"/>
</dbReference>
<dbReference type="PANTHER" id="PTHR30292:SF0">
    <property type="entry name" value="5-OXOPROLINASE SUBUNIT A"/>
    <property type="match status" value="1"/>
</dbReference>
<protein>
    <submittedName>
        <fullName evidence="1">5-oxoprolinase subunit PxpA</fullName>
    </submittedName>
</protein>
<sequence length="250" mass="26703">MAALLLNCDMGESLGPWPMGEDERVMPLIDCANVACGFHASDPVTMRRTVAMAFQHDVQVGAHPGYPDLVGFGRRSMACSPDEIEQMMVYQIGALAGICQAEGGRLSYVKPHGALNHDMVHRPEVMAAIMQAVASFDASLPLMVTATADITATQAMAIQYGLTVWNEVFADRTYDAQGFLTSRTLPDAVHHDIDTIVAQAKAFAHHEPILANDGITPLRLAADTLCVHGDNAESMSAVRAIRAALSGVAS</sequence>
<name>A0AA42CWU6_9GAMM</name>
<dbReference type="InterPro" id="IPR005501">
    <property type="entry name" value="LamB/YcsF/PxpA-like"/>
</dbReference>
<dbReference type="RefSeq" id="WP_265895462.1">
    <property type="nucleotide sequence ID" value="NZ_JAPIVE010000001.1"/>
</dbReference>
<dbReference type="GO" id="GO:0005975">
    <property type="term" value="P:carbohydrate metabolic process"/>
    <property type="evidence" value="ECO:0007669"/>
    <property type="project" value="InterPro"/>
</dbReference>
<comment type="caution">
    <text evidence="1">The sequence shown here is derived from an EMBL/GenBank/DDBJ whole genome shotgun (WGS) entry which is preliminary data.</text>
</comment>
<evidence type="ECO:0000313" key="1">
    <source>
        <dbReference type="EMBL" id="MCX2523073.1"/>
    </source>
</evidence>
<evidence type="ECO:0000313" key="2">
    <source>
        <dbReference type="Proteomes" id="UP001165678"/>
    </source>
</evidence>
<accession>A0AA42CWU6</accession>
<proteinExistence type="predicted"/>
<dbReference type="Pfam" id="PF03746">
    <property type="entry name" value="LamB_YcsF"/>
    <property type="match status" value="1"/>
</dbReference>
<reference evidence="1" key="1">
    <citation type="submission" date="2022-11" db="EMBL/GenBank/DDBJ databases">
        <title>Larsenimonas rhizosphaerae sp. nov., isolated from a tidal mudflat.</title>
        <authorList>
            <person name="Lee S.D."/>
            <person name="Kim I.S."/>
        </authorList>
    </citation>
    <scope>NUCLEOTIDE SEQUENCE</scope>
    <source>
        <strain evidence="1">GH2-1</strain>
    </source>
</reference>
<gene>
    <name evidence="1" type="ORF">OQ287_02360</name>
</gene>
<dbReference type="AlphaFoldDB" id="A0AA42CWU6"/>
<dbReference type="NCBIfam" id="NF003816">
    <property type="entry name" value="PRK05406.1-5"/>
    <property type="match status" value="1"/>
</dbReference>
<dbReference type="Gene3D" id="3.20.20.370">
    <property type="entry name" value="Glycoside hydrolase/deacetylase"/>
    <property type="match status" value="1"/>
</dbReference>
<dbReference type="SUPFAM" id="SSF88713">
    <property type="entry name" value="Glycoside hydrolase/deacetylase"/>
    <property type="match status" value="1"/>
</dbReference>
<organism evidence="1 2">
    <name type="scientific">Larsenimonas rhizosphaerae</name>
    <dbReference type="NCBI Taxonomy" id="2944682"/>
    <lineage>
        <taxon>Bacteria</taxon>
        <taxon>Pseudomonadati</taxon>
        <taxon>Pseudomonadota</taxon>
        <taxon>Gammaproteobacteria</taxon>
        <taxon>Oceanospirillales</taxon>
        <taxon>Halomonadaceae</taxon>
        <taxon>Larsenimonas</taxon>
    </lineage>
</organism>
<dbReference type="CDD" id="cd10787">
    <property type="entry name" value="LamB_YcsF_like"/>
    <property type="match status" value="1"/>
</dbReference>
<dbReference type="EMBL" id="JAPIVE010000001">
    <property type="protein sequence ID" value="MCX2523073.1"/>
    <property type="molecule type" value="Genomic_DNA"/>
</dbReference>
<dbReference type="PANTHER" id="PTHR30292">
    <property type="entry name" value="UNCHARACTERIZED PROTEIN YBGL-RELATED"/>
    <property type="match status" value="1"/>
</dbReference>
<keyword evidence="2" id="KW-1185">Reference proteome</keyword>